<dbReference type="SUPFAM" id="SSF47095">
    <property type="entry name" value="HMG-box"/>
    <property type="match status" value="1"/>
</dbReference>
<dbReference type="GO" id="GO:0003677">
    <property type="term" value="F:DNA binding"/>
    <property type="evidence" value="ECO:0007669"/>
    <property type="project" value="UniProtKB-UniRule"/>
</dbReference>
<evidence type="ECO:0000313" key="4">
    <source>
        <dbReference type="EMBL" id="PKY44021.1"/>
    </source>
</evidence>
<evidence type="ECO:0000256" key="1">
    <source>
        <dbReference type="PROSITE-ProRule" id="PRU00267"/>
    </source>
</evidence>
<dbReference type="Pfam" id="PF00505">
    <property type="entry name" value="HMG_box"/>
    <property type="match status" value="1"/>
</dbReference>
<evidence type="ECO:0000313" key="3">
    <source>
        <dbReference type="EMBL" id="ANQ32760.1"/>
    </source>
</evidence>
<keyword evidence="5" id="KW-1185">Reference proteome</keyword>
<dbReference type="PROSITE" id="PS50118">
    <property type="entry name" value="HMG_BOX_2"/>
    <property type="match status" value="1"/>
</dbReference>
<dbReference type="InterPro" id="IPR009071">
    <property type="entry name" value="HMG_box_dom"/>
</dbReference>
<dbReference type="VEuPathDB" id="FungiDB:RhiirFUN_002685"/>
<organism evidence="3">
    <name type="scientific">Rhizophagus irregularis</name>
    <dbReference type="NCBI Taxonomy" id="588596"/>
    <lineage>
        <taxon>Eukaryota</taxon>
        <taxon>Fungi</taxon>
        <taxon>Fungi incertae sedis</taxon>
        <taxon>Mucoromycota</taxon>
        <taxon>Glomeromycotina</taxon>
        <taxon>Glomeromycetes</taxon>
        <taxon>Glomerales</taxon>
        <taxon>Glomeraceae</taxon>
        <taxon>Rhizophagus</taxon>
    </lineage>
</organism>
<accession>A0A1B1EVC2</accession>
<proteinExistence type="predicted"/>
<dbReference type="EMBL" id="KT212300">
    <property type="protein sequence ID" value="ANQ32760.1"/>
    <property type="molecule type" value="Genomic_DNA"/>
</dbReference>
<evidence type="ECO:0000313" key="5">
    <source>
        <dbReference type="Proteomes" id="UP000234323"/>
    </source>
</evidence>
<dbReference type="Gene3D" id="1.10.30.10">
    <property type="entry name" value="High mobility group box domain"/>
    <property type="match status" value="1"/>
</dbReference>
<feature type="DNA-binding region" description="HMG box" evidence="1">
    <location>
        <begin position="38"/>
        <end position="105"/>
    </location>
</feature>
<dbReference type="InterPro" id="IPR036910">
    <property type="entry name" value="HMG_box_dom_sf"/>
</dbReference>
<feature type="domain" description="HMG box" evidence="2">
    <location>
        <begin position="38"/>
        <end position="105"/>
    </location>
</feature>
<dbReference type="Proteomes" id="UP000234323">
    <property type="component" value="Unassembled WGS sequence"/>
</dbReference>
<reference evidence="3" key="1">
    <citation type="submission" date="2015-06" db="EMBL/GenBank/DDBJ databases">
        <title>Evolution and Diversity of Sexually-Related Genes in an Arbuscular Mycorrhizal Fungi.</title>
        <authorList>
            <person name="Charron P."/>
            <person name="Marton T."/>
            <person name="Corradi N."/>
        </authorList>
    </citation>
    <scope>NUCLEOTIDE SEQUENCE</scope>
    <source>
        <strain evidence="3">A4</strain>
    </source>
</reference>
<dbReference type="AlphaFoldDB" id="A0A1B1EVC2"/>
<keyword evidence="1" id="KW-0238">DNA-binding</keyword>
<keyword evidence="1" id="KW-0539">Nucleus</keyword>
<gene>
    <name evidence="3" type="primary">HMG164</name>
    <name evidence="4" type="ORF">RhiirA4_458185</name>
</gene>
<name>A0A1B1EVC2_9GLOM</name>
<dbReference type="VEuPathDB" id="FungiDB:FUN_002601"/>
<dbReference type="VEuPathDB" id="FungiDB:RhiirA1_492786"/>
<protein>
    <submittedName>
        <fullName evidence="3">MATA-HMG</fullName>
    </submittedName>
</protein>
<evidence type="ECO:0000259" key="2">
    <source>
        <dbReference type="PROSITE" id="PS50118"/>
    </source>
</evidence>
<dbReference type="EMBL" id="LLXI01000294">
    <property type="protein sequence ID" value="PKY44021.1"/>
    <property type="molecule type" value="Genomic_DNA"/>
</dbReference>
<dbReference type="SMART" id="SM00398">
    <property type="entry name" value="HMG"/>
    <property type="match status" value="1"/>
</dbReference>
<reference evidence="4 5" key="2">
    <citation type="submission" date="2015-10" db="EMBL/GenBank/DDBJ databases">
        <title>Genome analyses suggest a sexual origin of heterokaryosis in a supposedly ancient asexual fungus.</title>
        <authorList>
            <person name="Ropars J."/>
            <person name="Sedzielewska K."/>
            <person name="Noel J."/>
            <person name="Charron P."/>
            <person name="Farinelli L."/>
            <person name="Marton T."/>
            <person name="Kruger M."/>
            <person name="Pelin A."/>
            <person name="Brachmann A."/>
            <person name="Corradi N."/>
        </authorList>
    </citation>
    <scope>NUCLEOTIDE SEQUENCE [LARGE SCALE GENOMIC DNA]</scope>
    <source>
        <strain evidence="4 5">A4</strain>
    </source>
</reference>
<dbReference type="GO" id="GO:0005634">
    <property type="term" value="C:nucleus"/>
    <property type="evidence" value="ECO:0007669"/>
    <property type="project" value="UniProtKB-UniRule"/>
</dbReference>
<sequence>MPKINQLQAPDVSEFRLPFPPAITAREIMSDKRKGKKASRPPNAFMIYRKVFSRELAKNYRFQQMRISSLCGSSWKNEPAEVKEYYHRLAHEADKIFLQDLQNDSKLPPPPSLQLFSPSQLPSSLLFPPSQPFPSSEPFSFSSSQTFPLSQTFSSSQTFPLSQTFISSQSFPESLQSLQSENVDDYLKYFDDLERMQEPQNYNNEDFVPIQSFIPNTYDFFDMNIQQSYYPIYELIDETLPEEYYLYFKKNFKILSGTFFIVFL</sequence>